<dbReference type="PROSITE" id="PS50828">
    <property type="entry name" value="SMR"/>
    <property type="match status" value="1"/>
</dbReference>
<dbReference type="SMART" id="SM01162">
    <property type="entry name" value="DUF1771"/>
    <property type="match status" value="1"/>
</dbReference>
<feature type="compositionally biased region" description="Polar residues" evidence="1">
    <location>
        <begin position="1"/>
        <end position="26"/>
    </location>
</feature>
<dbReference type="InterPro" id="IPR036063">
    <property type="entry name" value="Smr_dom_sf"/>
</dbReference>
<name>A0A6A1W701_9ROSI</name>
<dbReference type="CDD" id="cd14371">
    <property type="entry name" value="CUE_CID7_like"/>
    <property type="match status" value="1"/>
</dbReference>
<feature type="domain" description="Smr" evidence="2">
    <location>
        <begin position="496"/>
        <end position="578"/>
    </location>
</feature>
<dbReference type="InterPro" id="IPR041806">
    <property type="entry name" value="CID5/6/7_CUE"/>
</dbReference>
<dbReference type="SUPFAM" id="SSF160443">
    <property type="entry name" value="SMR domain-like"/>
    <property type="match status" value="1"/>
</dbReference>
<dbReference type="AlphaFoldDB" id="A0A6A1W701"/>
<gene>
    <name evidence="3" type="ORF">CJ030_MR3G009509</name>
</gene>
<dbReference type="InterPro" id="IPR002625">
    <property type="entry name" value="Smr_dom"/>
</dbReference>
<reference evidence="3 4" key="1">
    <citation type="journal article" date="2019" name="Plant Biotechnol. J.">
        <title>The red bayberry genome and genetic basis of sex determination.</title>
        <authorList>
            <person name="Jia H.M."/>
            <person name="Jia H.J."/>
            <person name="Cai Q.L."/>
            <person name="Wang Y."/>
            <person name="Zhao H.B."/>
            <person name="Yang W.F."/>
            <person name="Wang G.Y."/>
            <person name="Li Y.H."/>
            <person name="Zhan D.L."/>
            <person name="Shen Y.T."/>
            <person name="Niu Q.F."/>
            <person name="Chang L."/>
            <person name="Qiu J."/>
            <person name="Zhao L."/>
            <person name="Xie H.B."/>
            <person name="Fu W.Y."/>
            <person name="Jin J."/>
            <person name="Li X.W."/>
            <person name="Jiao Y."/>
            <person name="Zhou C.C."/>
            <person name="Tu T."/>
            <person name="Chai C.Y."/>
            <person name="Gao J.L."/>
            <person name="Fan L.J."/>
            <person name="van de Weg E."/>
            <person name="Wang J.Y."/>
            <person name="Gao Z.S."/>
        </authorList>
    </citation>
    <scope>NUCLEOTIDE SEQUENCE [LARGE SCALE GENOMIC DNA]</scope>
    <source>
        <tissue evidence="3">Leaves</tissue>
    </source>
</reference>
<evidence type="ECO:0000313" key="4">
    <source>
        <dbReference type="Proteomes" id="UP000516437"/>
    </source>
</evidence>
<dbReference type="PANTHER" id="PTHR46651">
    <property type="entry name" value="POLYADENYLATE-BINDING PROTEIN-INTERACTING PROTEIN 7"/>
    <property type="match status" value="1"/>
</dbReference>
<dbReference type="PANTHER" id="PTHR46651:SF1">
    <property type="entry name" value="SMALL MUTS RELATED FAMILY PROTEIN"/>
    <property type="match status" value="1"/>
</dbReference>
<evidence type="ECO:0000256" key="1">
    <source>
        <dbReference type="SAM" id="MobiDB-lite"/>
    </source>
</evidence>
<evidence type="ECO:0000313" key="3">
    <source>
        <dbReference type="EMBL" id="KAB1219867.1"/>
    </source>
</evidence>
<organism evidence="3 4">
    <name type="scientific">Morella rubra</name>
    <name type="common">Chinese bayberry</name>
    <dbReference type="NCBI Taxonomy" id="262757"/>
    <lineage>
        <taxon>Eukaryota</taxon>
        <taxon>Viridiplantae</taxon>
        <taxon>Streptophyta</taxon>
        <taxon>Embryophyta</taxon>
        <taxon>Tracheophyta</taxon>
        <taxon>Spermatophyta</taxon>
        <taxon>Magnoliopsida</taxon>
        <taxon>eudicotyledons</taxon>
        <taxon>Gunneridae</taxon>
        <taxon>Pentapetalae</taxon>
        <taxon>rosids</taxon>
        <taxon>fabids</taxon>
        <taxon>Fagales</taxon>
        <taxon>Myricaceae</taxon>
        <taxon>Morella</taxon>
    </lineage>
</organism>
<dbReference type="OrthoDB" id="3231855at2759"/>
<sequence length="578" mass="62810">MSLSKKGTPTKDANLSSPNKLTTLNPNAAEFVPFALRSSSSGSTSTADAKARLATSGTSGKAVLDRSESSVSNNSDEEAHQYWRHQLPDDITPDFKVTGDEESQGIGNLSLAGLSLRDDSEVSRFPASAGSGYLLNEQQELSSHGVNGNSFSGKLRYSASSFGEDVSSASFLRMSAKPWDTQIVNTNQLVSHGGEGTPYDGNSRHVFMTDMLGEHPIVEDNDMNPLEFLASQFPGFAAESLAEVYFANGCDLNLTIEMLTQLELQVDGGFSQNMNSKTLLAPNLSGMDFPALTVPDTQNGPLKYAGDDLQQNGNPFHSDKDSMLLFKSGSSTPSRGAVDFASAVRKLASQDSGIWKYDRNGSADAAIGSSRSSHVLASAYNSGHGRGIYGDRMQNRSSSRTPPVWLETGDAVADMYSELREEARDHARLRNAYFEQARQAYLIGNKALAKELSAKGQLHNMHMKAAHGKAQESIYRQRNPVSPEMQGNGRGQERMIDLHGLHVSEAIHVLKNELSVLRSTARAAEQRLQVYICVGTGHHTRGSRTPARLPIAVQRYLLEEEGLDYTEPQPGLLRVVIY</sequence>
<dbReference type="SMART" id="SM00463">
    <property type="entry name" value="SMR"/>
    <property type="match status" value="1"/>
</dbReference>
<dbReference type="Proteomes" id="UP000516437">
    <property type="component" value="Chromosome 3"/>
</dbReference>
<protein>
    <submittedName>
        <fullName evidence="3">Polyadenylate-binding protein-interacting protein 7</fullName>
    </submittedName>
</protein>
<dbReference type="InterPro" id="IPR053242">
    <property type="entry name" value="PAM2-like_domain"/>
</dbReference>
<dbReference type="Gene3D" id="3.30.1370.110">
    <property type="match status" value="1"/>
</dbReference>
<dbReference type="EMBL" id="RXIC02000021">
    <property type="protein sequence ID" value="KAB1219867.1"/>
    <property type="molecule type" value="Genomic_DNA"/>
</dbReference>
<dbReference type="InterPro" id="IPR013899">
    <property type="entry name" value="DUF1771"/>
</dbReference>
<accession>A0A6A1W701</accession>
<comment type="caution">
    <text evidence="3">The sequence shown here is derived from an EMBL/GenBank/DDBJ whole genome shotgun (WGS) entry which is preliminary data.</text>
</comment>
<dbReference type="Pfam" id="PF08590">
    <property type="entry name" value="DUF1771"/>
    <property type="match status" value="1"/>
</dbReference>
<proteinExistence type="predicted"/>
<keyword evidence="4" id="KW-1185">Reference proteome</keyword>
<feature type="region of interest" description="Disordered" evidence="1">
    <location>
        <begin position="1"/>
        <end position="78"/>
    </location>
</feature>
<evidence type="ECO:0000259" key="2">
    <source>
        <dbReference type="PROSITE" id="PS50828"/>
    </source>
</evidence>